<dbReference type="InterPro" id="IPR036890">
    <property type="entry name" value="HATPase_C_sf"/>
</dbReference>
<evidence type="ECO:0000256" key="6">
    <source>
        <dbReference type="ARBA" id="ARBA00022840"/>
    </source>
</evidence>
<dbReference type="CDD" id="cd00082">
    <property type="entry name" value="HisKA"/>
    <property type="match status" value="1"/>
</dbReference>
<dbReference type="InterPro" id="IPR036097">
    <property type="entry name" value="HisK_dim/P_sf"/>
</dbReference>
<dbReference type="AlphaFoldDB" id="A0A841GR77"/>
<keyword evidence="4" id="KW-0547">Nucleotide-binding</keyword>
<dbReference type="EC" id="2.7.13.3" evidence="2"/>
<reference evidence="9 10" key="1">
    <citation type="submission" date="2020-08" db="EMBL/GenBank/DDBJ databases">
        <title>Genomic Encyclopedia of Type Strains, Phase IV (KMG-IV): sequencing the most valuable type-strain genomes for metagenomic binning, comparative biology and taxonomic classification.</title>
        <authorList>
            <person name="Goeker M."/>
        </authorList>
    </citation>
    <scope>NUCLEOTIDE SEQUENCE [LARGE SCALE GENOMIC DNA]</scope>
    <source>
        <strain evidence="9 10">DSM 29007</strain>
    </source>
</reference>
<dbReference type="SUPFAM" id="SSF47384">
    <property type="entry name" value="Homodimeric domain of signal transducing histidine kinase"/>
    <property type="match status" value="1"/>
</dbReference>
<organism evidence="9 10">
    <name type="scientific">Longimicrobium terrae</name>
    <dbReference type="NCBI Taxonomy" id="1639882"/>
    <lineage>
        <taxon>Bacteria</taxon>
        <taxon>Pseudomonadati</taxon>
        <taxon>Gemmatimonadota</taxon>
        <taxon>Longimicrobiia</taxon>
        <taxon>Longimicrobiales</taxon>
        <taxon>Longimicrobiaceae</taxon>
        <taxon>Longimicrobium</taxon>
    </lineage>
</organism>
<evidence type="ECO:0000256" key="3">
    <source>
        <dbReference type="ARBA" id="ARBA00022679"/>
    </source>
</evidence>
<protein>
    <recommendedName>
        <fullName evidence="2">histidine kinase</fullName>
        <ecNumber evidence="2">2.7.13.3</ecNumber>
    </recommendedName>
</protein>
<dbReference type="SUPFAM" id="SSF55874">
    <property type="entry name" value="ATPase domain of HSP90 chaperone/DNA topoisomerase II/histidine kinase"/>
    <property type="match status" value="1"/>
</dbReference>
<name>A0A841GR77_9BACT</name>
<comment type="caution">
    <text evidence="9">The sequence shown here is derived from an EMBL/GenBank/DDBJ whole genome shotgun (WGS) entry which is preliminary data.</text>
</comment>
<dbReference type="GO" id="GO:0000155">
    <property type="term" value="F:phosphorelay sensor kinase activity"/>
    <property type="evidence" value="ECO:0007669"/>
    <property type="project" value="InterPro"/>
</dbReference>
<keyword evidence="10" id="KW-1185">Reference proteome</keyword>
<keyword evidence="7" id="KW-0902">Two-component regulatory system</keyword>
<evidence type="ECO:0000313" key="9">
    <source>
        <dbReference type="EMBL" id="MBB6068739.1"/>
    </source>
</evidence>
<dbReference type="PROSITE" id="PS50109">
    <property type="entry name" value="HIS_KIN"/>
    <property type="match status" value="1"/>
</dbReference>
<dbReference type="Pfam" id="PF00512">
    <property type="entry name" value="HisKA"/>
    <property type="match status" value="1"/>
</dbReference>
<keyword evidence="5 9" id="KW-0418">Kinase</keyword>
<keyword evidence="6" id="KW-0067">ATP-binding</keyword>
<evidence type="ECO:0000313" key="10">
    <source>
        <dbReference type="Proteomes" id="UP000582837"/>
    </source>
</evidence>
<dbReference type="InterPro" id="IPR050351">
    <property type="entry name" value="BphY/WalK/GraS-like"/>
</dbReference>
<dbReference type="PANTHER" id="PTHR42878">
    <property type="entry name" value="TWO-COMPONENT HISTIDINE KINASE"/>
    <property type="match status" value="1"/>
</dbReference>
<evidence type="ECO:0000256" key="7">
    <source>
        <dbReference type="ARBA" id="ARBA00023012"/>
    </source>
</evidence>
<dbReference type="Proteomes" id="UP000582837">
    <property type="component" value="Unassembled WGS sequence"/>
</dbReference>
<comment type="catalytic activity">
    <reaction evidence="1">
        <text>ATP + protein L-histidine = ADP + protein N-phospho-L-histidine.</text>
        <dbReference type="EC" id="2.7.13.3"/>
    </reaction>
</comment>
<dbReference type="SMART" id="SM00388">
    <property type="entry name" value="HisKA"/>
    <property type="match status" value="1"/>
</dbReference>
<evidence type="ECO:0000256" key="5">
    <source>
        <dbReference type="ARBA" id="ARBA00022777"/>
    </source>
</evidence>
<sequence>MSDIRTQTSGLVVADPLAVRANKLELLERLADALAHEIKNPLHSMVINLEVLKRRLSRLEGGDEVQRYAGVLGEELDRVSRRIDLLLRLSRPDRGSEETTLTELVEEVMELVQLEARHREARVEYHTSGTMSRVTVGRQPARQIILNLVLDALDALPAGQTLHVSVRGETGQSVLLIQGAPPETAGERTSVAAALAESVGGRVEVEAGERTFTLPGGRI</sequence>
<accession>A0A841GR77</accession>
<dbReference type="GO" id="GO:0007234">
    <property type="term" value="P:osmosensory signaling via phosphorelay pathway"/>
    <property type="evidence" value="ECO:0007669"/>
    <property type="project" value="TreeGrafter"/>
</dbReference>
<gene>
    <name evidence="9" type="ORF">HNQ61_000350</name>
</gene>
<dbReference type="Gene3D" id="1.10.287.130">
    <property type="match status" value="1"/>
</dbReference>
<feature type="domain" description="Histidine kinase" evidence="8">
    <location>
        <begin position="33"/>
        <end position="219"/>
    </location>
</feature>
<evidence type="ECO:0000256" key="4">
    <source>
        <dbReference type="ARBA" id="ARBA00022741"/>
    </source>
</evidence>
<dbReference type="EMBL" id="JACHIA010000001">
    <property type="protein sequence ID" value="MBB6068739.1"/>
    <property type="molecule type" value="Genomic_DNA"/>
</dbReference>
<dbReference type="InterPro" id="IPR005467">
    <property type="entry name" value="His_kinase_dom"/>
</dbReference>
<evidence type="ECO:0000256" key="2">
    <source>
        <dbReference type="ARBA" id="ARBA00012438"/>
    </source>
</evidence>
<evidence type="ECO:0000259" key="8">
    <source>
        <dbReference type="PROSITE" id="PS50109"/>
    </source>
</evidence>
<keyword evidence="3" id="KW-0808">Transferase</keyword>
<proteinExistence type="predicted"/>
<dbReference type="PANTHER" id="PTHR42878:SF7">
    <property type="entry name" value="SENSOR HISTIDINE KINASE GLRK"/>
    <property type="match status" value="1"/>
</dbReference>
<dbReference type="Gene3D" id="3.30.565.10">
    <property type="entry name" value="Histidine kinase-like ATPase, C-terminal domain"/>
    <property type="match status" value="1"/>
</dbReference>
<dbReference type="GO" id="GO:0005524">
    <property type="term" value="F:ATP binding"/>
    <property type="evidence" value="ECO:0007669"/>
    <property type="project" value="UniProtKB-KW"/>
</dbReference>
<dbReference type="InterPro" id="IPR003661">
    <property type="entry name" value="HisK_dim/P_dom"/>
</dbReference>
<dbReference type="GO" id="GO:0000156">
    <property type="term" value="F:phosphorelay response regulator activity"/>
    <property type="evidence" value="ECO:0007669"/>
    <property type="project" value="TreeGrafter"/>
</dbReference>
<evidence type="ECO:0000256" key="1">
    <source>
        <dbReference type="ARBA" id="ARBA00000085"/>
    </source>
</evidence>
<dbReference type="RefSeq" id="WP_170031073.1">
    <property type="nucleotide sequence ID" value="NZ_JABDTL010000001.1"/>
</dbReference>
<dbReference type="GO" id="GO:0030295">
    <property type="term" value="F:protein kinase activator activity"/>
    <property type="evidence" value="ECO:0007669"/>
    <property type="project" value="TreeGrafter"/>
</dbReference>